<sequence length="216" mass="23884">MSVLDAVQGLSHREAAGRLLADGWNVCGVGDWATVWRSPDGAQVARVSPFELAYGVFVELCRRLEGHPLLPRVDVDVPLRGGGRLTAMEFLLPVEREEAAAVIQRWDTVCSGDPITQVRVEAERLDAEAASAIPYWGGLDLNRNNVMKDASGQFKLVDLFFAEGAKIYRLLRNDPAQIAARFTPDQREYMCEIAFIARQSTPEEMAQLRAGAERIA</sequence>
<gene>
    <name evidence="1" type="ORF">JQS30_13575</name>
</gene>
<name>A0A895XML8_9ACTN</name>
<reference evidence="1" key="1">
    <citation type="submission" date="2021-02" db="EMBL/GenBank/DDBJ databases">
        <title>Natronoglycomyces albus gen. nov., sp. nov, a haloalkaliphilic actinobacterium from a soda solonchak soil.</title>
        <authorList>
            <person name="Sorokin D.Y."/>
            <person name="Khijniak T.V."/>
            <person name="Zakharycheva A.P."/>
            <person name="Boueva O.V."/>
            <person name="Ariskina E.V."/>
            <person name="Hahnke R.L."/>
            <person name="Bunk B."/>
            <person name="Sproer C."/>
            <person name="Schumann P."/>
            <person name="Evtushenko L.I."/>
            <person name="Kublanov I.V."/>
        </authorList>
    </citation>
    <scope>NUCLEOTIDE SEQUENCE</scope>
    <source>
        <strain evidence="1">DSM 106290</strain>
    </source>
</reference>
<keyword evidence="2" id="KW-1185">Reference proteome</keyword>
<proteinExistence type="predicted"/>
<dbReference type="EMBL" id="CP070496">
    <property type="protein sequence ID" value="QSB04783.1"/>
    <property type="molecule type" value="Genomic_DNA"/>
</dbReference>
<dbReference type="KEGG" id="nav:JQS30_13575"/>
<evidence type="ECO:0000313" key="2">
    <source>
        <dbReference type="Proteomes" id="UP000662939"/>
    </source>
</evidence>
<dbReference type="AlphaFoldDB" id="A0A895XML8"/>
<dbReference type="Proteomes" id="UP000662939">
    <property type="component" value="Chromosome"/>
</dbReference>
<evidence type="ECO:0000313" key="1">
    <source>
        <dbReference type="EMBL" id="QSB04783.1"/>
    </source>
</evidence>
<dbReference type="RefSeq" id="WP_213170782.1">
    <property type="nucleotide sequence ID" value="NZ_CP070496.1"/>
</dbReference>
<accession>A0A895XML8</accession>
<organism evidence="1 2">
    <name type="scientific">Natronoglycomyces albus</name>
    <dbReference type="NCBI Taxonomy" id="2811108"/>
    <lineage>
        <taxon>Bacteria</taxon>
        <taxon>Bacillati</taxon>
        <taxon>Actinomycetota</taxon>
        <taxon>Actinomycetes</taxon>
        <taxon>Glycomycetales</taxon>
        <taxon>Glycomycetaceae</taxon>
        <taxon>Natronoglycomyces</taxon>
    </lineage>
</organism>
<protein>
    <submittedName>
        <fullName evidence="1">Uncharacterized protein</fullName>
    </submittedName>
</protein>